<keyword evidence="3" id="KW-1185">Reference proteome</keyword>
<evidence type="ECO:0000313" key="3">
    <source>
        <dbReference type="Proteomes" id="UP000002051"/>
    </source>
</evidence>
<dbReference type="Proteomes" id="UP000002051">
    <property type="component" value="Unassembled WGS sequence"/>
</dbReference>
<dbReference type="AlphaFoldDB" id="G7L4D8"/>
<name>G7L4D8_MEDTR</name>
<accession>G7L4D8</accession>
<proteinExistence type="predicted"/>
<reference evidence="1 3" key="2">
    <citation type="journal article" date="2014" name="BMC Genomics">
        <title>An improved genome release (version Mt4.0) for the model legume Medicago truncatula.</title>
        <authorList>
            <person name="Tang H."/>
            <person name="Krishnakumar V."/>
            <person name="Bidwell S."/>
            <person name="Rosen B."/>
            <person name="Chan A."/>
            <person name="Zhou S."/>
            <person name="Gentzbittel L."/>
            <person name="Childs K.L."/>
            <person name="Yandell M."/>
            <person name="Gundlach H."/>
            <person name="Mayer K.F."/>
            <person name="Schwartz D.C."/>
            <person name="Town C.D."/>
        </authorList>
    </citation>
    <scope>GENOME REANNOTATION</scope>
    <source>
        <strain evidence="2 3">cv. Jemalong A17</strain>
    </source>
</reference>
<sequence>MIKLKFFLSPQDVENVAVADVEYSSNAVAEFSTSIIEHDEIVSLKTRVPIGREIYLWQMLLPGDYVADDRYASSPMGQQAGSSSSHLHRGSYPIMKIHHHSTCHRLLRFYNRIGRDVVSYSAAENLDECPPNDAMETTRSHGQWSISHRSQVAETTTSYANSVDSFEEQMMLAMAVYLAEARVMSSGQSASG</sequence>
<gene>
    <name evidence="1" type="ordered locus">MTR_7g032020</name>
</gene>
<evidence type="ECO:0000313" key="2">
    <source>
        <dbReference type="EnsemblPlants" id="AES78466"/>
    </source>
</evidence>
<protein>
    <submittedName>
        <fullName evidence="1 2">Uncharacterized protein</fullName>
    </submittedName>
</protein>
<reference evidence="1 3" key="1">
    <citation type="journal article" date="2011" name="Nature">
        <title>The Medicago genome provides insight into the evolution of rhizobial symbioses.</title>
        <authorList>
            <person name="Young N.D."/>
            <person name="Debelle F."/>
            <person name="Oldroyd G.E."/>
            <person name="Geurts R."/>
            <person name="Cannon S.B."/>
            <person name="Udvardi M.K."/>
            <person name="Benedito V.A."/>
            <person name="Mayer K.F."/>
            <person name="Gouzy J."/>
            <person name="Schoof H."/>
            <person name="Van de Peer Y."/>
            <person name="Proost S."/>
            <person name="Cook D.R."/>
            <person name="Meyers B.C."/>
            <person name="Spannagl M."/>
            <person name="Cheung F."/>
            <person name="De Mita S."/>
            <person name="Krishnakumar V."/>
            <person name="Gundlach H."/>
            <person name="Zhou S."/>
            <person name="Mudge J."/>
            <person name="Bharti A.K."/>
            <person name="Murray J.D."/>
            <person name="Naoumkina M.A."/>
            <person name="Rosen B."/>
            <person name="Silverstein K.A."/>
            <person name="Tang H."/>
            <person name="Rombauts S."/>
            <person name="Zhao P.X."/>
            <person name="Zhou P."/>
            <person name="Barbe V."/>
            <person name="Bardou P."/>
            <person name="Bechner M."/>
            <person name="Bellec A."/>
            <person name="Berger A."/>
            <person name="Berges H."/>
            <person name="Bidwell S."/>
            <person name="Bisseling T."/>
            <person name="Choisne N."/>
            <person name="Couloux A."/>
            <person name="Denny R."/>
            <person name="Deshpande S."/>
            <person name="Dai X."/>
            <person name="Doyle J.J."/>
            <person name="Dudez A.M."/>
            <person name="Farmer A.D."/>
            <person name="Fouteau S."/>
            <person name="Franken C."/>
            <person name="Gibelin C."/>
            <person name="Gish J."/>
            <person name="Goldstein S."/>
            <person name="Gonzalez A.J."/>
            <person name="Green P.J."/>
            <person name="Hallab A."/>
            <person name="Hartog M."/>
            <person name="Hua A."/>
            <person name="Humphray S.J."/>
            <person name="Jeong D.H."/>
            <person name="Jing Y."/>
            <person name="Jocker A."/>
            <person name="Kenton S.M."/>
            <person name="Kim D.J."/>
            <person name="Klee K."/>
            <person name="Lai H."/>
            <person name="Lang C."/>
            <person name="Lin S."/>
            <person name="Macmil S.L."/>
            <person name="Magdelenat G."/>
            <person name="Matthews L."/>
            <person name="McCorrison J."/>
            <person name="Monaghan E.L."/>
            <person name="Mun J.H."/>
            <person name="Najar F.Z."/>
            <person name="Nicholson C."/>
            <person name="Noirot C."/>
            <person name="O'Bleness M."/>
            <person name="Paule C.R."/>
            <person name="Poulain J."/>
            <person name="Prion F."/>
            <person name="Qin B."/>
            <person name="Qu C."/>
            <person name="Retzel E.F."/>
            <person name="Riddle C."/>
            <person name="Sallet E."/>
            <person name="Samain S."/>
            <person name="Samson N."/>
            <person name="Sanders I."/>
            <person name="Saurat O."/>
            <person name="Scarpelli C."/>
            <person name="Schiex T."/>
            <person name="Segurens B."/>
            <person name="Severin A.J."/>
            <person name="Sherrier D.J."/>
            <person name="Shi R."/>
            <person name="Sims S."/>
            <person name="Singer S.R."/>
            <person name="Sinharoy S."/>
            <person name="Sterck L."/>
            <person name="Viollet A."/>
            <person name="Wang B.B."/>
            <person name="Wang K."/>
            <person name="Wang M."/>
            <person name="Wang X."/>
            <person name="Warfsmann J."/>
            <person name="Weissenbach J."/>
            <person name="White D.D."/>
            <person name="White J.D."/>
            <person name="Wiley G.B."/>
            <person name="Wincker P."/>
            <person name="Xing Y."/>
            <person name="Yang L."/>
            <person name="Yao Z."/>
            <person name="Ying F."/>
            <person name="Zhai J."/>
            <person name="Zhou L."/>
            <person name="Zuber A."/>
            <person name="Denarie J."/>
            <person name="Dixon R.A."/>
            <person name="May G.D."/>
            <person name="Schwartz D.C."/>
            <person name="Rogers J."/>
            <person name="Quetier F."/>
            <person name="Town C.D."/>
            <person name="Roe B.A."/>
        </authorList>
    </citation>
    <scope>NUCLEOTIDE SEQUENCE [LARGE SCALE GENOMIC DNA]</scope>
    <source>
        <strain evidence="1">A17</strain>
        <strain evidence="2 3">cv. Jemalong A17</strain>
    </source>
</reference>
<organism evidence="1 3">
    <name type="scientific">Medicago truncatula</name>
    <name type="common">Barrel medic</name>
    <name type="synonym">Medicago tribuloides</name>
    <dbReference type="NCBI Taxonomy" id="3880"/>
    <lineage>
        <taxon>Eukaryota</taxon>
        <taxon>Viridiplantae</taxon>
        <taxon>Streptophyta</taxon>
        <taxon>Embryophyta</taxon>
        <taxon>Tracheophyta</taxon>
        <taxon>Spermatophyta</taxon>
        <taxon>Magnoliopsida</taxon>
        <taxon>eudicotyledons</taxon>
        <taxon>Gunneridae</taxon>
        <taxon>Pentapetalae</taxon>
        <taxon>rosids</taxon>
        <taxon>fabids</taxon>
        <taxon>Fabales</taxon>
        <taxon>Fabaceae</taxon>
        <taxon>Papilionoideae</taxon>
        <taxon>50 kb inversion clade</taxon>
        <taxon>NPAAA clade</taxon>
        <taxon>Hologalegina</taxon>
        <taxon>IRL clade</taxon>
        <taxon>Trifolieae</taxon>
        <taxon>Medicago</taxon>
    </lineage>
</organism>
<reference evidence="2" key="3">
    <citation type="submission" date="2015-04" db="UniProtKB">
        <authorList>
            <consortium name="EnsemblPlants"/>
        </authorList>
    </citation>
    <scope>IDENTIFICATION</scope>
    <source>
        <strain evidence="2">cv. Jemalong A17</strain>
    </source>
</reference>
<evidence type="ECO:0000313" key="1">
    <source>
        <dbReference type="EMBL" id="AES78466.1"/>
    </source>
</evidence>
<dbReference type="HOGENOM" id="CLU_1417103_0_0_1"/>
<dbReference type="PaxDb" id="3880-AES78466"/>
<dbReference type="EnsemblPlants" id="AES78466">
    <property type="protein sequence ID" value="AES78466"/>
    <property type="gene ID" value="MTR_7g032020"/>
</dbReference>
<dbReference type="EMBL" id="CM001223">
    <property type="protein sequence ID" value="AES78466.1"/>
    <property type="molecule type" value="Genomic_DNA"/>
</dbReference>